<gene>
    <name evidence="2" type="ORF">UX39_C0029G0003</name>
</gene>
<evidence type="ECO:0000313" key="2">
    <source>
        <dbReference type="EMBL" id="KKU25433.1"/>
    </source>
</evidence>
<protein>
    <submittedName>
        <fullName evidence="2">Uncharacterized protein</fullName>
    </submittedName>
</protein>
<dbReference type="Proteomes" id="UP000034175">
    <property type="component" value="Unassembled WGS sequence"/>
</dbReference>
<evidence type="ECO:0000313" key="3">
    <source>
        <dbReference type="Proteomes" id="UP000034175"/>
    </source>
</evidence>
<keyword evidence="1" id="KW-0812">Transmembrane</keyword>
<proteinExistence type="predicted"/>
<feature type="transmembrane region" description="Helical" evidence="1">
    <location>
        <begin position="15"/>
        <end position="37"/>
    </location>
</feature>
<dbReference type="EMBL" id="LCMA01000029">
    <property type="protein sequence ID" value="KKU25433.1"/>
    <property type="molecule type" value="Genomic_DNA"/>
</dbReference>
<keyword evidence="1" id="KW-1133">Transmembrane helix</keyword>
<name>A0A0G1R5S7_9BACT</name>
<sequence>MIKFLQNNRKLEPGFSVIEVLVGTFILTLMGITIYYFQKDVFSLNRILSSGLTAQDEARRALKSMSAEVRTASPSSIGAYALAQTATSSFTFYSDIDDDSFKERVRYFLDSTTLKKGIIKPSGTPLTYNPANEIISELIHDATNAATSTFSYYDADYDGTTQPLTEPINIAAVRLVKITVTIDENPQTPPGPATLTTQISIRNLKDNL</sequence>
<accession>A0A0G1R5S7</accession>
<evidence type="ECO:0000256" key="1">
    <source>
        <dbReference type="SAM" id="Phobius"/>
    </source>
</evidence>
<comment type="caution">
    <text evidence="2">The sequence shown here is derived from an EMBL/GenBank/DDBJ whole genome shotgun (WGS) entry which is preliminary data.</text>
</comment>
<dbReference type="AlphaFoldDB" id="A0A0G1R5S7"/>
<reference evidence="2 3" key="1">
    <citation type="journal article" date="2015" name="Nature">
        <title>rRNA introns, odd ribosomes, and small enigmatic genomes across a large radiation of phyla.</title>
        <authorList>
            <person name="Brown C.T."/>
            <person name="Hug L.A."/>
            <person name="Thomas B.C."/>
            <person name="Sharon I."/>
            <person name="Castelle C.J."/>
            <person name="Singh A."/>
            <person name="Wilkins M.J."/>
            <person name="Williams K.H."/>
            <person name="Banfield J.F."/>
        </authorList>
    </citation>
    <scope>NUCLEOTIDE SEQUENCE [LARGE SCALE GENOMIC DNA]</scope>
</reference>
<keyword evidence="1" id="KW-0472">Membrane</keyword>
<organism evidence="2 3">
    <name type="scientific">Candidatus Magasanikbacteria bacterium GW2011_GWA2_46_17</name>
    <dbReference type="NCBI Taxonomy" id="1619042"/>
    <lineage>
        <taxon>Bacteria</taxon>
        <taxon>Candidatus Magasanikiibacteriota</taxon>
    </lineage>
</organism>